<organism evidence="1 2">
    <name type="scientific">Streptococcus sanguinis SK72</name>
    <dbReference type="NCBI Taxonomy" id="888809"/>
    <lineage>
        <taxon>Bacteria</taxon>
        <taxon>Bacillati</taxon>
        <taxon>Bacillota</taxon>
        <taxon>Bacilli</taxon>
        <taxon>Lactobacillales</taxon>
        <taxon>Streptococcaceae</taxon>
        <taxon>Streptococcus</taxon>
    </lineage>
</organism>
<sequence>MSPKEKKSREAIISFLMKETGSTRKETIEILKELETFGLIGFNTKGAFRLREV</sequence>
<evidence type="ECO:0000313" key="2">
    <source>
        <dbReference type="Proteomes" id="UP000003332"/>
    </source>
</evidence>
<evidence type="ECO:0000313" key="1">
    <source>
        <dbReference type="EMBL" id="EGD28871.1"/>
    </source>
</evidence>
<dbReference type="Proteomes" id="UP000003332">
    <property type="component" value="Unassembled WGS sequence"/>
</dbReference>
<comment type="caution">
    <text evidence="1">The sequence shown here is derived from an EMBL/GenBank/DDBJ whole genome shotgun (WGS) entry which is preliminary data.</text>
</comment>
<dbReference type="PATRIC" id="fig|888809.3.peg.1801"/>
<accession>F0I3V4</accession>
<gene>
    <name evidence="1" type="ORF">HMPREF9381_1844</name>
</gene>
<dbReference type="AlphaFoldDB" id="F0I3V4"/>
<protein>
    <submittedName>
        <fullName evidence="1">Uncharacterized protein</fullName>
    </submittedName>
</protein>
<dbReference type="HOGENOM" id="CLU_212828_0_0_9"/>
<dbReference type="EMBL" id="AEXV01000011">
    <property type="protein sequence ID" value="EGD28871.1"/>
    <property type="molecule type" value="Genomic_DNA"/>
</dbReference>
<name>F0I3V4_STRSA</name>
<proteinExistence type="predicted"/>
<dbReference type="RefSeq" id="WP_002905336.1">
    <property type="nucleotide sequence ID" value="NZ_GL872376.1"/>
</dbReference>
<reference evidence="1 2" key="1">
    <citation type="submission" date="2011-02" db="EMBL/GenBank/DDBJ databases">
        <authorList>
            <person name="Muzny D."/>
            <person name="Qin X."/>
            <person name="Deng J."/>
            <person name="Jiang H."/>
            <person name="Liu Y."/>
            <person name="Qu J."/>
            <person name="Song X.-Z."/>
            <person name="Zhang L."/>
            <person name="Thornton R."/>
            <person name="Coyle M."/>
            <person name="Francisco L."/>
            <person name="Jackson L."/>
            <person name="Javaid M."/>
            <person name="Korchina V."/>
            <person name="Kovar C."/>
            <person name="Mata R."/>
            <person name="Mathew T."/>
            <person name="Ngo R."/>
            <person name="Nguyen L."/>
            <person name="Nguyen N."/>
            <person name="Okwuonu G."/>
            <person name="Ongeri F."/>
            <person name="Pham C."/>
            <person name="Simmons D."/>
            <person name="Wilczek-Boney K."/>
            <person name="Hale W."/>
            <person name="Jakkamsetti A."/>
            <person name="Pham P."/>
            <person name="Ruth R."/>
            <person name="San Lucas F."/>
            <person name="Warren J."/>
            <person name="Zhang J."/>
            <person name="Zhao Z."/>
            <person name="Zhou C."/>
            <person name="Zhu D."/>
            <person name="Lee S."/>
            <person name="Bess C."/>
            <person name="Blankenburg K."/>
            <person name="Forbes L."/>
            <person name="Fu Q."/>
            <person name="Gubbala S."/>
            <person name="Hirani K."/>
            <person name="Jayaseelan J.C."/>
            <person name="Lara F."/>
            <person name="Munidasa M."/>
            <person name="Palculict T."/>
            <person name="Patil S."/>
            <person name="Pu L.-L."/>
            <person name="Saada N."/>
            <person name="Tang L."/>
            <person name="Weissenberger G."/>
            <person name="Zhu Y."/>
            <person name="Hemphill L."/>
            <person name="Shang Y."/>
            <person name="Youmans B."/>
            <person name="Ayvaz T."/>
            <person name="Ross M."/>
            <person name="Santibanez J."/>
            <person name="Aqrawi P."/>
            <person name="Gross S."/>
            <person name="Joshi V."/>
            <person name="Fowler G."/>
            <person name="Nazareth L."/>
            <person name="Reid J."/>
            <person name="Worley K."/>
            <person name="Petrosino J."/>
            <person name="Highlander S."/>
            <person name="Gibbs R."/>
        </authorList>
    </citation>
    <scope>NUCLEOTIDE SEQUENCE [LARGE SCALE GENOMIC DNA]</scope>
    <source>
        <strain evidence="1 2">SK72</strain>
    </source>
</reference>